<dbReference type="InterPro" id="IPR002937">
    <property type="entry name" value="Amino_oxidase"/>
</dbReference>
<dbReference type="SUPFAM" id="SSF51905">
    <property type="entry name" value="FAD/NAD(P)-binding domain"/>
    <property type="match status" value="1"/>
</dbReference>
<feature type="domain" description="Amine oxidase" evidence="2">
    <location>
        <begin position="293"/>
        <end position="524"/>
    </location>
</feature>
<gene>
    <name evidence="3" type="ORF">HDF17_000788</name>
</gene>
<dbReference type="RefSeq" id="WP_179487950.1">
    <property type="nucleotide sequence ID" value="NZ_JACCCW010000001.1"/>
</dbReference>
<dbReference type="PANTHER" id="PTHR21197:SF0">
    <property type="entry name" value="UDP-GALACTOPYRANOSE MUTASE"/>
    <property type="match status" value="1"/>
</dbReference>
<dbReference type="NCBIfam" id="NF005546">
    <property type="entry name" value="PRK07208.1-2"/>
    <property type="match status" value="1"/>
</dbReference>
<dbReference type="PANTHER" id="PTHR21197">
    <property type="entry name" value="UDP-GALACTOPYRANOSE MUTASE"/>
    <property type="match status" value="1"/>
</dbReference>
<dbReference type="GO" id="GO:0016491">
    <property type="term" value="F:oxidoreductase activity"/>
    <property type="evidence" value="ECO:0007669"/>
    <property type="project" value="InterPro"/>
</dbReference>
<keyword evidence="4" id="KW-1185">Reference proteome</keyword>
<dbReference type="EMBL" id="JACCCW010000001">
    <property type="protein sequence ID" value="NYF78501.1"/>
    <property type="molecule type" value="Genomic_DNA"/>
</dbReference>
<dbReference type="Pfam" id="PF01593">
    <property type="entry name" value="Amino_oxidase"/>
    <property type="match status" value="1"/>
</dbReference>
<dbReference type="Gene3D" id="3.50.50.60">
    <property type="entry name" value="FAD/NAD(P)-binding domain"/>
    <property type="match status" value="2"/>
</dbReference>
<dbReference type="AlphaFoldDB" id="A0A7Y9PG25"/>
<dbReference type="NCBIfam" id="NF005548">
    <property type="entry name" value="PRK07208.1-4"/>
    <property type="match status" value="1"/>
</dbReference>
<dbReference type="GO" id="GO:0008767">
    <property type="term" value="F:UDP-galactopyranose mutase activity"/>
    <property type="evidence" value="ECO:0007669"/>
    <property type="project" value="TreeGrafter"/>
</dbReference>
<dbReference type="GO" id="GO:0005829">
    <property type="term" value="C:cytosol"/>
    <property type="evidence" value="ECO:0007669"/>
    <property type="project" value="TreeGrafter"/>
</dbReference>
<accession>A0A7Y9PG25</accession>
<evidence type="ECO:0000313" key="3">
    <source>
        <dbReference type="EMBL" id="NYF78501.1"/>
    </source>
</evidence>
<evidence type="ECO:0000313" key="4">
    <source>
        <dbReference type="Proteomes" id="UP000589520"/>
    </source>
</evidence>
<dbReference type="InterPro" id="IPR036188">
    <property type="entry name" value="FAD/NAD-bd_sf"/>
</dbReference>
<proteinExistence type="predicted"/>
<dbReference type="GO" id="GO:0050660">
    <property type="term" value="F:flavin adenine dinucleotide binding"/>
    <property type="evidence" value="ECO:0007669"/>
    <property type="project" value="TreeGrafter"/>
</dbReference>
<organism evidence="3 4">
    <name type="scientific">Granulicella arctica</name>
    <dbReference type="NCBI Taxonomy" id="940613"/>
    <lineage>
        <taxon>Bacteria</taxon>
        <taxon>Pseudomonadati</taxon>
        <taxon>Acidobacteriota</taxon>
        <taxon>Terriglobia</taxon>
        <taxon>Terriglobales</taxon>
        <taxon>Acidobacteriaceae</taxon>
        <taxon>Granulicella</taxon>
    </lineage>
</organism>
<name>A0A7Y9PG25_9BACT</name>
<sequence length="572" mass="64516">MNRKAIIIGAGPAGLTAGLELLRRSDVTPIILEASEEIGGISRTIRYKGNRMDIGGHRFFSKSDRVMQWWIDLMPPLDGEDAGGEASEQEISYQGKRRVIAVPAHLDEEPVLRGVGPLTIETDTDETDADGADANEMGHPAEHGHTETVVAAEPVEPDLVMLIRPRKSRIYYLRRFFDYPITLTATTLSNLGVVRTVKVGTSYLKSRVSQIAPEKSLEDFLINRFGRQLYLTFFKSYTEKVWGTPCEQISAEWGAQRIKGLSLTTAVKHFVKKTFARKKKDDLSQKGTDTSLIERFLYPKFGPGQLWEHVADEIVRLGGEIHMGWRVDRICCEGETVVSIEAVNDAGERRTFAGEYFFSTMPMKELVRAMDAPVPDAVREVAEGLQYRDFITVGLLCDRLKVHEPDGGLLKDTWIYVQEPDVLLGRLQIFNNWSPYLVSDPTKVWIGLEYFCYDTDDLWKMDDEDLKRFAIAEVAKIGILDAGAVTDGHVVRVPKTYPAYFGTYDRFDELRAWTDGFANLFLVGRNGMHKYNNQDHSMLTAMTAVDGIIAGRVDKAALWGINTEQEYHEEKK</sequence>
<dbReference type="Proteomes" id="UP000589520">
    <property type="component" value="Unassembled WGS sequence"/>
</dbReference>
<evidence type="ECO:0000256" key="1">
    <source>
        <dbReference type="SAM" id="MobiDB-lite"/>
    </source>
</evidence>
<feature type="region of interest" description="Disordered" evidence="1">
    <location>
        <begin position="119"/>
        <end position="141"/>
    </location>
</feature>
<protein>
    <submittedName>
        <fullName evidence="3">Protoporphyrinogen oxidase</fullName>
    </submittedName>
</protein>
<reference evidence="3 4" key="1">
    <citation type="submission" date="2020-07" db="EMBL/GenBank/DDBJ databases">
        <title>Genomic Encyclopedia of Type Strains, Phase IV (KMG-V): Genome sequencing to study the core and pangenomes of soil and plant-associated prokaryotes.</title>
        <authorList>
            <person name="Whitman W."/>
        </authorList>
    </citation>
    <scope>NUCLEOTIDE SEQUENCE [LARGE SCALE GENOMIC DNA]</scope>
    <source>
        <strain evidence="3 4">X4EP2</strain>
    </source>
</reference>
<evidence type="ECO:0000259" key="2">
    <source>
        <dbReference type="Pfam" id="PF01593"/>
    </source>
</evidence>
<comment type="caution">
    <text evidence="3">The sequence shown here is derived from an EMBL/GenBank/DDBJ whole genome shotgun (WGS) entry which is preliminary data.</text>
</comment>
<feature type="compositionally biased region" description="Acidic residues" evidence="1">
    <location>
        <begin position="122"/>
        <end position="133"/>
    </location>
</feature>
<dbReference type="Pfam" id="PF13450">
    <property type="entry name" value="NAD_binding_8"/>
    <property type="match status" value="1"/>
</dbReference>